<reference evidence="1 2" key="1">
    <citation type="submission" date="2014-10" db="EMBL/GenBank/DDBJ databases">
        <title>Genome sequence of Clostridium aceticum DSM 1496.</title>
        <authorList>
            <person name="Poehlein A."/>
            <person name="Schiel-Bengelsdorf B."/>
            <person name="Gottschalk G."/>
            <person name="Duerre P."/>
            <person name="Daniel R."/>
        </authorList>
    </citation>
    <scope>NUCLEOTIDE SEQUENCE [LARGE SCALE GENOMIC DNA]</scope>
    <source>
        <strain evidence="1 2">DSM 1496</strain>
    </source>
</reference>
<evidence type="ECO:0000313" key="1">
    <source>
        <dbReference type="EMBL" id="AKL96227.1"/>
    </source>
</evidence>
<proteinExistence type="predicted"/>
<gene>
    <name evidence="1" type="ORF">CACET_c27820</name>
</gene>
<dbReference type="PATRIC" id="fig|84022.5.peg.716"/>
<sequence>MWFPRGILKRKVNENGKEIGPIKYLLINASTNEEKVMTFTEIQNSAEDIRGFNNKGLNSYYSKKLPYFGVEQDVGGEGIEYYTLIKKNYYLNKIMYTAVGINRKHHIFDRSQLKELALKGHKIAGAKIMGETLNISKELMENPIGTIMK</sequence>
<evidence type="ECO:0000313" key="2">
    <source>
        <dbReference type="Proteomes" id="UP000035704"/>
    </source>
</evidence>
<organism evidence="1 2">
    <name type="scientific">Clostridium aceticum</name>
    <dbReference type="NCBI Taxonomy" id="84022"/>
    <lineage>
        <taxon>Bacteria</taxon>
        <taxon>Bacillati</taxon>
        <taxon>Bacillota</taxon>
        <taxon>Clostridia</taxon>
        <taxon>Eubacteriales</taxon>
        <taxon>Clostridiaceae</taxon>
        <taxon>Clostridium</taxon>
    </lineage>
</organism>
<name>A0A0D8I9C0_9CLOT</name>
<dbReference type="EMBL" id="CP009687">
    <property type="protein sequence ID" value="AKL96227.1"/>
    <property type="molecule type" value="Genomic_DNA"/>
</dbReference>
<dbReference type="AlphaFoldDB" id="A0A0D8I9C0"/>
<dbReference type="RefSeq" id="WP_044825250.1">
    <property type="nucleotide sequence ID" value="NZ_CP009687.1"/>
</dbReference>
<dbReference type="KEGG" id="cace:CACET_c27820"/>
<protein>
    <submittedName>
        <fullName evidence="1">Uncharacterized protein</fullName>
    </submittedName>
</protein>
<dbReference type="Proteomes" id="UP000035704">
    <property type="component" value="Chromosome"/>
</dbReference>
<accession>A0A0D8I9C0</accession>
<keyword evidence="2" id="KW-1185">Reference proteome</keyword>
<dbReference type="STRING" id="84022.CACET_c27820"/>